<accession>A0ABR9W8Y0</accession>
<keyword evidence="2" id="KW-1185">Reference proteome</keyword>
<proteinExistence type="predicted"/>
<comment type="caution">
    <text evidence="1">The sequence shown here is derived from an EMBL/GenBank/DDBJ whole genome shotgun (WGS) entry which is preliminary data.</text>
</comment>
<reference evidence="2" key="1">
    <citation type="submission" date="2023-07" db="EMBL/GenBank/DDBJ databases">
        <title>Dyadobacter sp. nov 'subterranea' isolated from contaminted grondwater.</title>
        <authorList>
            <person name="Szabo I."/>
            <person name="Al-Omari J."/>
            <person name="Szerdahelyi S.G."/>
            <person name="Rado J."/>
        </authorList>
    </citation>
    <scope>NUCLEOTIDE SEQUENCE [LARGE SCALE GENOMIC DNA]</scope>
    <source>
        <strain evidence="2">UP-52</strain>
    </source>
</reference>
<protein>
    <submittedName>
        <fullName evidence="1">C10 family peptidase</fullName>
    </submittedName>
</protein>
<dbReference type="Proteomes" id="UP000634134">
    <property type="component" value="Unassembled WGS sequence"/>
</dbReference>
<dbReference type="InterPro" id="IPR044934">
    <property type="entry name" value="Streptopain_sf"/>
</dbReference>
<organism evidence="1 2">
    <name type="scientific">Dyadobacter subterraneus</name>
    <dbReference type="NCBI Taxonomy" id="2773304"/>
    <lineage>
        <taxon>Bacteria</taxon>
        <taxon>Pseudomonadati</taxon>
        <taxon>Bacteroidota</taxon>
        <taxon>Cytophagia</taxon>
        <taxon>Cytophagales</taxon>
        <taxon>Spirosomataceae</taxon>
        <taxon>Dyadobacter</taxon>
    </lineage>
</organism>
<evidence type="ECO:0000313" key="2">
    <source>
        <dbReference type="Proteomes" id="UP000634134"/>
    </source>
</evidence>
<dbReference type="Pfam" id="PF01640">
    <property type="entry name" value="Peptidase_C10"/>
    <property type="match status" value="1"/>
</dbReference>
<dbReference type="Gene3D" id="3.90.70.50">
    <property type="entry name" value="Peptidase C10, streptopain"/>
    <property type="match status" value="2"/>
</dbReference>
<dbReference type="RefSeq" id="WP_194120179.1">
    <property type="nucleotide sequence ID" value="NZ_JACYGY010000001.1"/>
</dbReference>
<dbReference type="EMBL" id="JACYGY010000001">
    <property type="protein sequence ID" value="MBE9461936.1"/>
    <property type="molecule type" value="Genomic_DNA"/>
</dbReference>
<dbReference type="SUPFAM" id="SSF54001">
    <property type="entry name" value="Cysteine proteinases"/>
    <property type="match status" value="1"/>
</dbReference>
<evidence type="ECO:0000313" key="1">
    <source>
        <dbReference type="EMBL" id="MBE9461936.1"/>
    </source>
</evidence>
<dbReference type="InterPro" id="IPR038765">
    <property type="entry name" value="Papain-like_cys_pep_sf"/>
</dbReference>
<dbReference type="PRINTS" id="PR00797">
    <property type="entry name" value="STREPTOPAIN"/>
</dbReference>
<gene>
    <name evidence="1" type="ORF">IEE83_08585</name>
</gene>
<dbReference type="InterPro" id="IPR000200">
    <property type="entry name" value="Peptidase_C10"/>
</dbReference>
<sequence length="445" mass="50261">MKKIIVLFFIFILSVSLFKCKQEIISDDLVNNKSLRISSFEVDKETALKVAHKIYRSQQNLKNERLSNEIDTTSFVSTTKQVKDKEGNLIMYLIEISRFVKDSSNSKYEERFFVISADRKVTPVLAMGENKIDFDGDNPGLKIWRDYVGGIIVDAKKTLSKPNPEIDALWQKYAETGVTARLMGSPYDDCTDPPCPGGPCPLDEYSETSVLLPTSWGQGEVYNYFCPTKSSCDCGKTTPGCGAVAAAQIMNFYQKPNTYVQGTSNYNIYYPLPNSVTYNSVINCLPNSSEIMIAGLIKRAAGDMYMTYGFSGCASFNWREDTKKAFQAASYSNMGTRKSWNDYGVIDAIRYEIEGGHPAIMDATTKFLGFNDWHIFDLDGFRRYKTYYKQDPNNPMSGCLGYEYYYFHINWGWNGSDNGFYGLNNFTGSGNVYDTALNVTYGMRP</sequence>
<name>A0ABR9W8Y0_9BACT</name>